<protein>
    <submittedName>
        <fullName evidence="2">Uncharacterized protein</fullName>
    </submittedName>
</protein>
<dbReference type="PhylomeDB" id="A0A0A2JSM2"/>
<comment type="caution">
    <text evidence="2">The sequence shown here is derived from an EMBL/GenBank/DDBJ whole genome shotgun (WGS) entry which is preliminary data.</text>
</comment>
<dbReference type="GeneID" id="27681093"/>
<evidence type="ECO:0000313" key="3">
    <source>
        <dbReference type="Proteomes" id="UP000030143"/>
    </source>
</evidence>
<proteinExistence type="predicted"/>
<evidence type="ECO:0000256" key="1">
    <source>
        <dbReference type="SAM" id="MobiDB-lite"/>
    </source>
</evidence>
<organism evidence="2 3">
    <name type="scientific">Penicillium expansum</name>
    <name type="common">Blue mold rot fungus</name>
    <dbReference type="NCBI Taxonomy" id="27334"/>
    <lineage>
        <taxon>Eukaryota</taxon>
        <taxon>Fungi</taxon>
        <taxon>Dikarya</taxon>
        <taxon>Ascomycota</taxon>
        <taxon>Pezizomycotina</taxon>
        <taxon>Eurotiomycetes</taxon>
        <taxon>Eurotiomycetidae</taxon>
        <taxon>Eurotiales</taxon>
        <taxon>Aspergillaceae</taxon>
        <taxon>Penicillium</taxon>
    </lineage>
</organism>
<name>A0A0A2JSM2_PENEN</name>
<dbReference type="HOGENOM" id="CLU_1797123_0_0_1"/>
<feature type="region of interest" description="Disordered" evidence="1">
    <location>
        <begin position="1"/>
        <end position="27"/>
    </location>
</feature>
<dbReference type="EMBL" id="JQFZ01000260">
    <property type="protein sequence ID" value="KGO52687.1"/>
    <property type="molecule type" value="Genomic_DNA"/>
</dbReference>
<evidence type="ECO:0000313" key="2">
    <source>
        <dbReference type="EMBL" id="KGO52687.1"/>
    </source>
</evidence>
<accession>A0A0A2JSM2</accession>
<dbReference type="RefSeq" id="XP_016595405.1">
    <property type="nucleotide sequence ID" value="XM_016745673.1"/>
</dbReference>
<sequence>MDNDTIPGIPSTLPVLKPGDRTSNAGPWSKHIKRLPWSIAKEGDLVKSVFVKFMMSQEKKREPVVRPTMGLNPERWNEDIGSNIHNVEAVFVHMAGGSLHYVWWLMSQGSLSAVETATAVAYQHEALINVPMYPDLDQVELKLK</sequence>
<keyword evidence="3" id="KW-1185">Reference proteome</keyword>
<dbReference type="AlphaFoldDB" id="A0A0A2JSM2"/>
<dbReference type="VEuPathDB" id="FungiDB:PEXP_095630"/>
<dbReference type="Proteomes" id="UP000030143">
    <property type="component" value="Unassembled WGS sequence"/>
</dbReference>
<reference evidence="2 3" key="1">
    <citation type="journal article" date="2015" name="Mol. Plant Microbe Interact.">
        <title>Genome, transcriptome, and functional analyses of Penicillium expansum provide new insights into secondary metabolism and pathogenicity.</title>
        <authorList>
            <person name="Ballester A.R."/>
            <person name="Marcet-Houben M."/>
            <person name="Levin E."/>
            <person name="Sela N."/>
            <person name="Selma-Lazaro C."/>
            <person name="Carmona L."/>
            <person name="Wisniewski M."/>
            <person name="Droby S."/>
            <person name="Gonzalez-Candelas L."/>
            <person name="Gabaldon T."/>
        </authorList>
    </citation>
    <scope>NUCLEOTIDE SEQUENCE [LARGE SCALE GENOMIC DNA]</scope>
    <source>
        <strain evidence="2 3">MD-8</strain>
    </source>
</reference>
<gene>
    <name evidence="2" type="ORF">PEX2_084030</name>
</gene>
<dbReference type="OrthoDB" id="4314997at2759"/>